<evidence type="ECO:0000256" key="12">
    <source>
        <dbReference type="ARBA" id="ARBA00023204"/>
    </source>
</evidence>
<dbReference type="CDD" id="cd00056">
    <property type="entry name" value="ENDO3c"/>
    <property type="match status" value="1"/>
</dbReference>
<dbReference type="InterPro" id="IPR004036">
    <property type="entry name" value="Endonuclease-III-like_CS2"/>
</dbReference>
<dbReference type="GO" id="GO:0035485">
    <property type="term" value="F:adenine/guanine mispair binding"/>
    <property type="evidence" value="ECO:0007669"/>
    <property type="project" value="TreeGrafter"/>
</dbReference>
<dbReference type="SMART" id="SM00478">
    <property type="entry name" value="ENDO3c"/>
    <property type="match status" value="1"/>
</dbReference>
<accession>A0A382NPN0</accession>
<sequence length="142" mass="16643">VTDSTDWRVDRHRIGRLRKRLLSWYHSCRRDLPWRRTDDPYRIWVSEIMLQQTRVETTIDYYERFVARFPTVGDLAKATQDDVLKQWEGLGYYSRARNLHQAAKEIVDEGGQLPDSYDRLIDLPGIGPYTAAAVASIAFDRP</sequence>
<dbReference type="EC" id="3.2.2.31" evidence="4"/>
<evidence type="ECO:0000256" key="5">
    <source>
        <dbReference type="ARBA" id="ARBA00022023"/>
    </source>
</evidence>
<evidence type="ECO:0000256" key="4">
    <source>
        <dbReference type="ARBA" id="ARBA00012045"/>
    </source>
</evidence>
<dbReference type="SUPFAM" id="SSF48150">
    <property type="entry name" value="DNA-glycosylase"/>
    <property type="match status" value="1"/>
</dbReference>
<keyword evidence="6" id="KW-0004">4Fe-4S</keyword>
<name>A0A382NPN0_9ZZZZ</name>
<comment type="catalytic activity">
    <reaction evidence="1">
        <text>Hydrolyzes free adenine bases from 7,8-dihydro-8-oxoguanine:adenine mismatched double-stranded DNA, leaving an apurinic site.</text>
        <dbReference type="EC" id="3.2.2.31"/>
    </reaction>
</comment>
<dbReference type="GO" id="GO:0006298">
    <property type="term" value="P:mismatch repair"/>
    <property type="evidence" value="ECO:0007669"/>
    <property type="project" value="TreeGrafter"/>
</dbReference>
<dbReference type="Pfam" id="PF00730">
    <property type="entry name" value="HhH-GPD"/>
    <property type="match status" value="1"/>
</dbReference>
<dbReference type="FunFam" id="1.10.340.30:FF:000002">
    <property type="entry name" value="Adenine DNA glycosylase"/>
    <property type="match status" value="1"/>
</dbReference>
<dbReference type="PANTHER" id="PTHR42944">
    <property type="entry name" value="ADENINE DNA GLYCOSYLASE"/>
    <property type="match status" value="1"/>
</dbReference>
<reference evidence="15" key="1">
    <citation type="submission" date="2018-05" db="EMBL/GenBank/DDBJ databases">
        <authorList>
            <person name="Lanie J.A."/>
            <person name="Ng W.-L."/>
            <person name="Kazmierczak K.M."/>
            <person name="Andrzejewski T.M."/>
            <person name="Davidsen T.M."/>
            <person name="Wayne K.J."/>
            <person name="Tettelin H."/>
            <person name="Glass J.I."/>
            <person name="Rusch D."/>
            <person name="Podicherti R."/>
            <person name="Tsui H.-C.T."/>
            <person name="Winkler M.E."/>
        </authorList>
    </citation>
    <scope>NUCLEOTIDE SEQUENCE</scope>
</reference>
<keyword evidence="11" id="KW-0411">Iron-sulfur</keyword>
<keyword evidence="12" id="KW-0234">DNA repair</keyword>
<organism evidence="15">
    <name type="scientific">marine metagenome</name>
    <dbReference type="NCBI Taxonomy" id="408172"/>
    <lineage>
        <taxon>unclassified sequences</taxon>
        <taxon>metagenomes</taxon>
        <taxon>ecological metagenomes</taxon>
    </lineage>
</organism>
<evidence type="ECO:0000256" key="9">
    <source>
        <dbReference type="ARBA" id="ARBA00022801"/>
    </source>
</evidence>
<dbReference type="GO" id="GO:0006284">
    <property type="term" value="P:base-excision repair"/>
    <property type="evidence" value="ECO:0007669"/>
    <property type="project" value="InterPro"/>
</dbReference>
<protein>
    <recommendedName>
        <fullName evidence="5">Adenine DNA glycosylase</fullName>
        <ecNumber evidence="4">3.2.2.31</ecNumber>
    </recommendedName>
</protein>
<keyword evidence="8" id="KW-0227">DNA damage</keyword>
<evidence type="ECO:0000256" key="1">
    <source>
        <dbReference type="ARBA" id="ARBA00000843"/>
    </source>
</evidence>
<dbReference type="GO" id="GO:0000701">
    <property type="term" value="F:purine-specific mismatch base pair DNA N-glycosylase activity"/>
    <property type="evidence" value="ECO:0007669"/>
    <property type="project" value="UniProtKB-EC"/>
</dbReference>
<keyword evidence="7" id="KW-0479">Metal-binding</keyword>
<dbReference type="GO" id="GO:0034039">
    <property type="term" value="F:8-oxo-7,8-dihydroguanine DNA N-glycosylase activity"/>
    <property type="evidence" value="ECO:0007669"/>
    <property type="project" value="TreeGrafter"/>
</dbReference>
<evidence type="ECO:0000256" key="7">
    <source>
        <dbReference type="ARBA" id="ARBA00022723"/>
    </source>
</evidence>
<dbReference type="InterPro" id="IPR003265">
    <property type="entry name" value="HhH-GPD_domain"/>
</dbReference>
<evidence type="ECO:0000256" key="3">
    <source>
        <dbReference type="ARBA" id="ARBA00008343"/>
    </source>
</evidence>
<dbReference type="EMBL" id="UINC01101463">
    <property type="protein sequence ID" value="SVC62295.1"/>
    <property type="molecule type" value="Genomic_DNA"/>
</dbReference>
<keyword evidence="9" id="KW-0378">Hydrolase</keyword>
<dbReference type="PROSITE" id="PS01155">
    <property type="entry name" value="ENDONUCLEASE_III_2"/>
    <property type="match status" value="1"/>
</dbReference>
<feature type="non-terminal residue" evidence="15">
    <location>
        <position position="142"/>
    </location>
</feature>
<feature type="domain" description="HhH-GPD" evidence="14">
    <location>
        <begin position="49"/>
        <end position="142"/>
    </location>
</feature>
<evidence type="ECO:0000256" key="6">
    <source>
        <dbReference type="ARBA" id="ARBA00022485"/>
    </source>
</evidence>
<comment type="cofactor">
    <cofactor evidence="2">
        <name>[4Fe-4S] cluster</name>
        <dbReference type="ChEBI" id="CHEBI:49883"/>
    </cofactor>
</comment>
<evidence type="ECO:0000259" key="14">
    <source>
        <dbReference type="SMART" id="SM00478"/>
    </source>
</evidence>
<proteinExistence type="inferred from homology"/>
<gene>
    <name evidence="15" type="ORF">METZ01_LOCUS315149</name>
</gene>
<evidence type="ECO:0000313" key="15">
    <source>
        <dbReference type="EMBL" id="SVC62295.1"/>
    </source>
</evidence>
<dbReference type="AlphaFoldDB" id="A0A382NPN0"/>
<dbReference type="Gene3D" id="1.10.340.30">
    <property type="entry name" value="Hypothetical protein, domain 2"/>
    <property type="match status" value="1"/>
</dbReference>
<evidence type="ECO:0000256" key="2">
    <source>
        <dbReference type="ARBA" id="ARBA00001966"/>
    </source>
</evidence>
<comment type="similarity">
    <text evidence="3">Belongs to the Nth/MutY family.</text>
</comment>
<dbReference type="GO" id="GO:0032357">
    <property type="term" value="F:oxidized purine DNA binding"/>
    <property type="evidence" value="ECO:0007669"/>
    <property type="project" value="TreeGrafter"/>
</dbReference>
<keyword evidence="13" id="KW-0326">Glycosidase</keyword>
<evidence type="ECO:0000256" key="13">
    <source>
        <dbReference type="ARBA" id="ARBA00023295"/>
    </source>
</evidence>
<dbReference type="InterPro" id="IPR011257">
    <property type="entry name" value="DNA_glycosylase"/>
</dbReference>
<keyword evidence="10" id="KW-0408">Iron</keyword>
<dbReference type="InterPro" id="IPR044298">
    <property type="entry name" value="MIG/MutY"/>
</dbReference>
<evidence type="ECO:0000256" key="11">
    <source>
        <dbReference type="ARBA" id="ARBA00023014"/>
    </source>
</evidence>
<feature type="non-terminal residue" evidence="15">
    <location>
        <position position="1"/>
    </location>
</feature>
<dbReference type="PANTHER" id="PTHR42944:SF1">
    <property type="entry name" value="ADENINE DNA GLYCOSYLASE"/>
    <property type="match status" value="1"/>
</dbReference>
<dbReference type="GO" id="GO:0051539">
    <property type="term" value="F:4 iron, 4 sulfur cluster binding"/>
    <property type="evidence" value="ECO:0007669"/>
    <property type="project" value="UniProtKB-KW"/>
</dbReference>
<evidence type="ECO:0000256" key="10">
    <source>
        <dbReference type="ARBA" id="ARBA00023004"/>
    </source>
</evidence>
<evidence type="ECO:0000256" key="8">
    <source>
        <dbReference type="ARBA" id="ARBA00022763"/>
    </source>
</evidence>
<dbReference type="GO" id="GO:0046872">
    <property type="term" value="F:metal ion binding"/>
    <property type="evidence" value="ECO:0007669"/>
    <property type="project" value="UniProtKB-KW"/>
</dbReference>